<organism evidence="1">
    <name type="scientific">Pseudomonas tritici</name>
    <dbReference type="NCBI Taxonomy" id="2745518"/>
    <lineage>
        <taxon>Bacteria</taxon>
        <taxon>Pseudomonadati</taxon>
        <taxon>Pseudomonadota</taxon>
        <taxon>Gammaproteobacteria</taxon>
        <taxon>Pseudomonadales</taxon>
        <taxon>Pseudomonadaceae</taxon>
        <taxon>Pseudomonas</taxon>
    </lineage>
</organism>
<comment type="caution">
    <text evidence="1">The sequence shown here is derived from an EMBL/GenBank/DDBJ whole genome shotgun (WGS) entry which is preliminary data.</text>
</comment>
<reference evidence="1" key="1">
    <citation type="journal article" date="2020" name="Microorganisms">
        <title>Reliable Identification of Environmental Pseudomonas Isolates Using the rpoD Gene.</title>
        <authorList>
            <consortium name="The Broad Institute Genome Sequencing Platform"/>
            <person name="Girard L."/>
            <person name="Lood C."/>
            <person name="Rokni-Zadeh H."/>
            <person name="van Noort V."/>
            <person name="Lavigne R."/>
            <person name="De Mot R."/>
        </authorList>
    </citation>
    <scope>NUCLEOTIDE SEQUENCE [LARGE SCALE GENOMIC DNA]</scope>
    <source>
        <strain evidence="1">SWRI145</strain>
    </source>
</reference>
<name>A0A8H9YW22_9PSED</name>
<sequence>MNNYARTRALHQFYRDVFTRTISLPEADALPAHLVVEILNYANADLDSLEAKLLDAETDLDVDHDRALKLMMCAIALANGAFDGRSDGPLTPEKVAQITRLVVEAMQLSDNTHYLVAAIQILFRVNEIDSVLFLISNNLSTLSETPSVLKILLLICLMEEDYNQAHVVIQQLTSNADLIGEDRMTLVMVVCCIYKLGGHPDSFIDFRPLAEPAPKPDASRYEWLIAPEDNGKTTVLVACDKGYYYEHAVALLLSIYETNGTELNVHVHIYNCDAEMISHLKSLGETLPGLSISLSSEYFAAVKAVNVHYACRRFVFLSHAIEKIAGPIMVLDADCLVRKPWADVKARFQDNELIFSHHEGLPLWEQIPAGFVYTQGGEISKKYFAAVGHFIDVNLACDKAEWFLDQIALSFSVDILSPMEQMAIGREPTAELIDIKHSDAAFSWVVTTKKNVAGSYQDYKRQLNSKYLPVV</sequence>
<evidence type="ECO:0000313" key="1">
    <source>
        <dbReference type="EMBL" id="MBC3294675.1"/>
    </source>
</evidence>
<dbReference type="EMBL" id="JABWQF010000016">
    <property type="protein sequence ID" value="MBC3294675.1"/>
    <property type="molecule type" value="Genomic_DNA"/>
</dbReference>
<gene>
    <name evidence="1" type="ORF">HU722_24425</name>
</gene>
<accession>A0A8H9YW22</accession>
<dbReference type="AlphaFoldDB" id="A0A8H9YW22"/>
<protein>
    <submittedName>
        <fullName evidence="1">Uncharacterized protein</fullName>
    </submittedName>
</protein>
<proteinExistence type="predicted"/>